<dbReference type="Proteomes" id="UP000183404">
    <property type="component" value="Unassembled WGS sequence"/>
</dbReference>
<gene>
    <name evidence="1" type="ORF">SAMN04244560_01641</name>
</gene>
<dbReference type="AlphaFoldDB" id="A0A1G7QU24"/>
<protein>
    <submittedName>
        <fullName evidence="1">Uncharacterized protein</fullName>
    </submittedName>
</protein>
<evidence type="ECO:0000313" key="1">
    <source>
        <dbReference type="EMBL" id="SDG02026.1"/>
    </source>
</evidence>
<proteinExistence type="predicted"/>
<reference evidence="1 2" key="1">
    <citation type="submission" date="2016-10" db="EMBL/GenBank/DDBJ databases">
        <authorList>
            <person name="de Groot N.N."/>
        </authorList>
    </citation>
    <scope>NUCLEOTIDE SEQUENCE [LARGE SCALE GENOMIC DNA]</scope>
    <source>
        <strain evidence="1 2">DSM 569</strain>
    </source>
</reference>
<dbReference type="EMBL" id="FNBS01000038">
    <property type="protein sequence ID" value="SDG02026.1"/>
    <property type="molecule type" value="Genomic_DNA"/>
</dbReference>
<dbReference type="RefSeq" id="WP_004405392.1">
    <property type="nucleotide sequence ID" value="NZ_FNBS01000038.1"/>
</dbReference>
<accession>A0A1G7QU24</accession>
<evidence type="ECO:0000313" key="2">
    <source>
        <dbReference type="Proteomes" id="UP000183404"/>
    </source>
</evidence>
<name>A0A1G7QU24_THETY</name>
<sequence length="72" mass="8240">MTNINCTADCIYQKEGKCTLSDLSQMIKNNSFVDDNYNKDNLNSENMKINCAYYVPVKKNSSNIAAKKILFY</sequence>
<organism evidence="1 2">
    <name type="scientific">Thermoanaerobacter thermohydrosulfuricus</name>
    <name type="common">Clostridium thermohydrosulfuricum</name>
    <dbReference type="NCBI Taxonomy" id="1516"/>
    <lineage>
        <taxon>Bacteria</taxon>
        <taxon>Bacillati</taxon>
        <taxon>Bacillota</taxon>
        <taxon>Clostridia</taxon>
        <taxon>Thermoanaerobacterales</taxon>
        <taxon>Thermoanaerobacteraceae</taxon>
        <taxon>Thermoanaerobacter</taxon>
    </lineage>
</organism>